<dbReference type="Gene3D" id="1.10.3230.30">
    <property type="entry name" value="Phage gp6-like head-tail connector protein"/>
    <property type="match status" value="1"/>
</dbReference>
<reference evidence="1" key="1">
    <citation type="journal article" date="2021" name="Proc. Natl. Acad. Sci. U.S.A.">
        <title>A Catalog of Tens of Thousands of Viruses from Human Metagenomes Reveals Hidden Associations with Chronic Diseases.</title>
        <authorList>
            <person name="Tisza M.J."/>
            <person name="Buck C.B."/>
        </authorList>
    </citation>
    <scope>NUCLEOTIDE SEQUENCE</scope>
    <source>
        <strain evidence="1">Ct2Pw37</strain>
    </source>
</reference>
<proteinExistence type="predicted"/>
<dbReference type="InterPro" id="IPR006450">
    <property type="entry name" value="Phage_HK97_gp6-like"/>
</dbReference>
<sequence>MKASEITANEIANYLRLESVDESLKKDLSTLLEVAINYIENYTGISRKKEGEDQEETLDTYSDFVIVIYILCQDMYDNRCLYVDKTNTNKTVQTILDMHTRNNL</sequence>
<protein>
    <submittedName>
        <fullName evidence="1">Head tail connector</fullName>
    </submittedName>
</protein>
<organism evidence="1">
    <name type="scientific">Myoviridae sp. ct2Pw37</name>
    <dbReference type="NCBI Taxonomy" id="2825021"/>
    <lineage>
        <taxon>Viruses</taxon>
        <taxon>Duplodnaviria</taxon>
        <taxon>Heunggongvirae</taxon>
        <taxon>Uroviricota</taxon>
        <taxon>Caudoviricetes</taxon>
    </lineage>
</organism>
<name>A0A8S5P9M6_9CAUD</name>
<dbReference type="NCBIfam" id="TIGR01560">
    <property type="entry name" value="put_DNA_pack"/>
    <property type="match status" value="1"/>
</dbReference>
<accession>A0A8S5P9M6</accession>
<evidence type="ECO:0000313" key="1">
    <source>
        <dbReference type="EMBL" id="DAE03774.1"/>
    </source>
</evidence>
<dbReference type="CDD" id="cd08054">
    <property type="entry name" value="gp6"/>
    <property type="match status" value="1"/>
</dbReference>
<dbReference type="EMBL" id="BK015374">
    <property type="protein sequence ID" value="DAE03774.1"/>
    <property type="molecule type" value="Genomic_DNA"/>
</dbReference>